<dbReference type="AlphaFoldDB" id="A0A1G4MC80"/>
<accession>A0A1G4MC80</accession>
<name>A0A1G4MC80_LACFM</name>
<dbReference type="CDD" id="cd00067">
    <property type="entry name" value="GAL4"/>
    <property type="match status" value="1"/>
</dbReference>
<comment type="subcellular location">
    <subcellularLocation>
        <location evidence="1">Nucleus</location>
    </subcellularLocation>
</comment>
<dbReference type="Pfam" id="PF11951">
    <property type="entry name" value="Fungal_trans_2"/>
    <property type="match status" value="1"/>
</dbReference>
<evidence type="ECO:0000313" key="5">
    <source>
        <dbReference type="Proteomes" id="UP000190831"/>
    </source>
</evidence>
<evidence type="ECO:0000256" key="2">
    <source>
        <dbReference type="ARBA" id="ARBA00023242"/>
    </source>
</evidence>
<dbReference type="PANTHER" id="PTHR37534:SF46">
    <property type="entry name" value="ZN(II)2CYS6 TRANSCRIPTION FACTOR (EUROFUNG)"/>
    <property type="match status" value="1"/>
</dbReference>
<organism evidence="4 5">
    <name type="scientific">Lachancea fermentati</name>
    <name type="common">Zygosaccharomyces fermentati</name>
    <dbReference type="NCBI Taxonomy" id="4955"/>
    <lineage>
        <taxon>Eukaryota</taxon>
        <taxon>Fungi</taxon>
        <taxon>Dikarya</taxon>
        <taxon>Ascomycota</taxon>
        <taxon>Saccharomycotina</taxon>
        <taxon>Saccharomycetes</taxon>
        <taxon>Saccharomycetales</taxon>
        <taxon>Saccharomycetaceae</taxon>
        <taxon>Lachancea</taxon>
    </lineage>
</organism>
<evidence type="ECO:0000313" key="4">
    <source>
        <dbReference type="EMBL" id="SCW01450.1"/>
    </source>
</evidence>
<dbReference type="Pfam" id="PF00172">
    <property type="entry name" value="Zn_clus"/>
    <property type="match status" value="1"/>
</dbReference>
<reference evidence="4 5" key="1">
    <citation type="submission" date="2016-03" db="EMBL/GenBank/DDBJ databases">
        <authorList>
            <person name="Devillers H."/>
        </authorList>
    </citation>
    <scope>NUCLEOTIDE SEQUENCE [LARGE SCALE GENOMIC DNA]</scope>
    <source>
        <strain evidence="4">CBS 6772</strain>
    </source>
</reference>
<dbReference type="PROSITE" id="PS50048">
    <property type="entry name" value="ZN2_CY6_FUNGAL_2"/>
    <property type="match status" value="1"/>
</dbReference>
<dbReference type="InterPro" id="IPR001138">
    <property type="entry name" value="Zn2Cys6_DnaBD"/>
</dbReference>
<protein>
    <submittedName>
        <fullName evidence="4">LAFE_0D12838g1_1</fullName>
    </submittedName>
</protein>
<dbReference type="Gene3D" id="4.10.240.10">
    <property type="entry name" value="Zn(2)-C6 fungal-type DNA-binding domain"/>
    <property type="match status" value="1"/>
</dbReference>
<dbReference type="EMBL" id="LT598492">
    <property type="protein sequence ID" value="SCW01450.1"/>
    <property type="molecule type" value="Genomic_DNA"/>
</dbReference>
<dbReference type="SMART" id="SM00066">
    <property type="entry name" value="GAL4"/>
    <property type="match status" value="1"/>
</dbReference>
<proteinExistence type="predicted"/>
<dbReference type="GO" id="GO:0000981">
    <property type="term" value="F:DNA-binding transcription factor activity, RNA polymerase II-specific"/>
    <property type="evidence" value="ECO:0007669"/>
    <property type="project" value="InterPro"/>
</dbReference>
<dbReference type="SUPFAM" id="SSF57701">
    <property type="entry name" value="Zn2/Cys6 DNA-binding domain"/>
    <property type="match status" value="1"/>
</dbReference>
<sequence>MLSKITKLLNLFCSSSLPEDRCHPFFFINEWLTRSKKNVNKILQHVAIHIAPQEMLSTGGTSGRRVETAKKVNRRTITGCMTCRKRRKKCDEEKPICGGCRRNYLQCNWPDYNNGRIRRPKRRNNVKSPEKVIPNKEERKTSLDFHVTYCPLDARVKPSPPRWIFQIYSLNGEETTLSKFDHLSSRFIPVDDFQEDSPVESISANEDGNPLNVLGSVDEEFWSSLTISETLDLQLDSFSIPLIDIPRHALVIHPSTLSSHYQVFDDPNAEESIVYEKLLQKYRNNELPSESVFKHLDMEAFLFFACLKGYIPKLSTQYTHPSLTADATFIPQVEKHPLMKRVFLCCGATYLAWKDLDRFQNLSDELYAECKSMVMSYIEENRTFADEDWLFASLQLLCNRDKNSFTGTVDDSIWHLSKAYLIIRQKYYDRRDTDVTENLLLNDFLIKSLILQPHERMFVESFIYHYSVSMLFAKDISHLPNPFTIFKALNVVLKCAVYNCEGTNEWMSNPLLGSSLDTFEILAKLSFIGRMEMPLGPLWLTKAMQLRNMCVYYTPPTPALEMDDIQWFNFKINSLVGILTTKTCDLFASKMIEFSEFDVNCAKVQKSVEEIVQCYKQIPADHQVWGILPWTMLIAGAFARDSDHQLFILDKINRMAERAHSYAGIKMSSFLHDIWSTPDGLNLLFNRERLAQVDV</sequence>
<dbReference type="OMA" id="CCGATYL"/>
<keyword evidence="2" id="KW-0539">Nucleus</keyword>
<dbReference type="InterPro" id="IPR036864">
    <property type="entry name" value="Zn2-C6_fun-type_DNA-bd_sf"/>
</dbReference>
<evidence type="ECO:0000256" key="1">
    <source>
        <dbReference type="ARBA" id="ARBA00004123"/>
    </source>
</evidence>
<keyword evidence="5" id="KW-1185">Reference proteome</keyword>
<dbReference type="PANTHER" id="PTHR37534">
    <property type="entry name" value="TRANSCRIPTIONAL ACTIVATOR PROTEIN UGA3"/>
    <property type="match status" value="1"/>
</dbReference>
<gene>
    <name evidence="4" type="ORF">LAFE_0D12838G</name>
</gene>
<dbReference type="InterPro" id="IPR021858">
    <property type="entry name" value="Fun_TF"/>
</dbReference>
<dbReference type="GO" id="GO:0005634">
    <property type="term" value="C:nucleus"/>
    <property type="evidence" value="ECO:0007669"/>
    <property type="project" value="UniProtKB-SubCell"/>
</dbReference>
<dbReference type="Proteomes" id="UP000190831">
    <property type="component" value="Chromosome D"/>
</dbReference>
<evidence type="ECO:0000259" key="3">
    <source>
        <dbReference type="PROSITE" id="PS50048"/>
    </source>
</evidence>
<dbReference type="OrthoDB" id="3598904at2759"/>
<dbReference type="PROSITE" id="PS00463">
    <property type="entry name" value="ZN2_CY6_FUNGAL_1"/>
    <property type="match status" value="1"/>
</dbReference>
<dbReference type="GO" id="GO:0008270">
    <property type="term" value="F:zinc ion binding"/>
    <property type="evidence" value="ECO:0007669"/>
    <property type="project" value="InterPro"/>
</dbReference>
<feature type="domain" description="Zn(2)-C6 fungal-type" evidence="3">
    <location>
        <begin position="79"/>
        <end position="109"/>
    </location>
</feature>